<reference evidence="3 4" key="1">
    <citation type="submission" date="2019-12" db="EMBL/GenBank/DDBJ databases">
        <title>Sporaefaciens musculi gen. nov., sp. nov., a novel bacterium isolated from the caecum of an obese mouse.</title>
        <authorList>
            <person name="Rasmussen T.S."/>
            <person name="Streidl T."/>
            <person name="Hitch T.C.A."/>
            <person name="Wortmann E."/>
            <person name="Deptula P."/>
            <person name="Hansen M."/>
            <person name="Nielsen D.S."/>
            <person name="Clavel T."/>
            <person name="Vogensen F.K."/>
        </authorList>
    </citation>
    <scope>NUCLEOTIDE SEQUENCE [LARGE SCALE GENOMIC DNA]</scope>
    <source>
        <strain evidence="3 4">WCA-9-b2</strain>
    </source>
</reference>
<dbReference type="Gene3D" id="3.90.220.20">
    <property type="entry name" value="DNA methylase specificity domains"/>
    <property type="match status" value="1"/>
</dbReference>
<dbReference type="CDD" id="cd16961">
    <property type="entry name" value="RMtype1_S_TRD-CR_like"/>
    <property type="match status" value="1"/>
</dbReference>
<evidence type="ECO:0000313" key="3">
    <source>
        <dbReference type="EMBL" id="MXP78488.1"/>
    </source>
</evidence>
<dbReference type="GO" id="GO:0009307">
    <property type="term" value="P:DNA restriction-modification system"/>
    <property type="evidence" value="ECO:0007669"/>
    <property type="project" value="UniProtKB-KW"/>
</dbReference>
<keyword evidence="2" id="KW-0238">DNA-binding</keyword>
<dbReference type="AlphaFoldDB" id="A0A7X3ML91"/>
<evidence type="ECO:0000313" key="4">
    <source>
        <dbReference type="Proteomes" id="UP000460412"/>
    </source>
</evidence>
<keyword evidence="3" id="KW-0540">Nuclease</keyword>
<keyword evidence="4" id="KW-1185">Reference proteome</keyword>
<evidence type="ECO:0000256" key="1">
    <source>
        <dbReference type="ARBA" id="ARBA00022747"/>
    </source>
</evidence>
<dbReference type="GO" id="GO:0004519">
    <property type="term" value="F:endonuclease activity"/>
    <property type="evidence" value="ECO:0007669"/>
    <property type="project" value="UniProtKB-KW"/>
</dbReference>
<dbReference type="RefSeq" id="WP_159755157.1">
    <property type="nucleotide sequence ID" value="NZ_CASZNZ010000069.1"/>
</dbReference>
<keyword evidence="3" id="KW-0378">Hydrolase</keyword>
<dbReference type="InterPro" id="IPR044946">
    <property type="entry name" value="Restrct_endonuc_typeI_TRD_sf"/>
</dbReference>
<accession>A0A7X3ML91</accession>
<keyword evidence="1" id="KW-0680">Restriction system</keyword>
<proteinExistence type="predicted"/>
<dbReference type="InterPro" id="IPR052021">
    <property type="entry name" value="Type-I_RS_S_subunit"/>
</dbReference>
<evidence type="ECO:0000256" key="2">
    <source>
        <dbReference type="ARBA" id="ARBA00023125"/>
    </source>
</evidence>
<protein>
    <submittedName>
        <fullName evidence="3">Restriction endonuclease subunit S</fullName>
    </submittedName>
</protein>
<dbReference type="GO" id="GO:0003677">
    <property type="term" value="F:DNA binding"/>
    <property type="evidence" value="ECO:0007669"/>
    <property type="project" value="UniProtKB-KW"/>
</dbReference>
<dbReference type="PANTHER" id="PTHR30408:SF12">
    <property type="entry name" value="TYPE I RESTRICTION ENZYME MJAVIII SPECIFICITY SUBUNIT"/>
    <property type="match status" value="1"/>
</dbReference>
<dbReference type="Proteomes" id="UP000460412">
    <property type="component" value="Unassembled WGS sequence"/>
</dbReference>
<dbReference type="SUPFAM" id="SSF116734">
    <property type="entry name" value="DNA methylase specificity domain"/>
    <property type="match status" value="1"/>
</dbReference>
<name>A0A7X3ML91_9FIRM</name>
<keyword evidence="3" id="KW-0255">Endonuclease</keyword>
<organism evidence="3 4">
    <name type="scientific">Sporofaciens musculi</name>
    <dbReference type="NCBI Taxonomy" id="2681861"/>
    <lineage>
        <taxon>Bacteria</taxon>
        <taxon>Bacillati</taxon>
        <taxon>Bacillota</taxon>
        <taxon>Clostridia</taxon>
        <taxon>Lachnospirales</taxon>
        <taxon>Lachnospiraceae</taxon>
        <taxon>Sporofaciens</taxon>
    </lineage>
</organism>
<comment type="caution">
    <text evidence="3">The sequence shown here is derived from an EMBL/GenBank/DDBJ whole genome shotgun (WGS) entry which is preliminary data.</text>
</comment>
<sequence>MKLSELATIKTGLVMARKQAKQPCKEVVWYKQLNLRSIHPDGYIERTYVEDFGAKETLPAEYLTQSGDIVVRLTTPYTAVLIDDEWKGVVVPSHFVIIRPDNRLLSEYLYWLLNTKKIREKLTQNVSSIMIGTIKPKSYACLDIEILSLEQQQRIARLNLLAKKELDLLERLKEQKKLYYETAIDRIQREMRDKEYEKDDKE</sequence>
<dbReference type="EMBL" id="WUQX01000001">
    <property type="protein sequence ID" value="MXP78488.1"/>
    <property type="molecule type" value="Genomic_DNA"/>
</dbReference>
<dbReference type="PANTHER" id="PTHR30408">
    <property type="entry name" value="TYPE-1 RESTRICTION ENZYME ECOKI SPECIFICITY PROTEIN"/>
    <property type="match status" value="1"/>
</dbReference>
<gene>
    <name evidence="3" type="ORF">GN277_25060</name>
</gene>